<sequence length="1201" mass="133959">MPLGFRCLHDPQSGALSSDQLIDIVAVHDVHEDSLEAWTDPKSGANWLRDFLPEDIGVARILTYGYDASASALFASDASETIQGMAESFVQELRANRKLAGTLRRPLIFVCHGLGGVLVKKSLVYSSTRTAPKVDHLWDQFISTFAIVFFGTPHGDVAKSNWLELEATARKYPRVAMNTSSAGNTRSTTSDKGVIQIPRLVHHEFSPLVRHFNLFFFWEQLPTPLGTHVDFLVEHRSAVPMLDNTEVAGIHANHIDMTKFRSRSSSDYRTVLAALDTYCEKAPDVISRRWKLAERRLQDLRRGEAEEIGGFGFDIRSEEPFQSPGIRPRGQLHFHLPDDATPNFVGRQDALSTIHNAFFPDDRPSTTPGRKSFIVFGMGGSGKTELCCKFATEYKDQYTAVFTIRASSPKTIKESYCDIGRLAGLEPTESAGKHFLSQQEDCWLLIIDNADDPSQSLRRLFPQCGTAHVLVTTRVRSFGQEGTLGKLELKGLAEPDALQLLLTKAEIPRPWAASVTEVGIRIAQTLGYLALALIQAGTCVYEGVCELGEYLEIYSTSRQGPGLHRNASPSLPSDTAEDGTDAEVVESVYSAFNVSLGHMKKKVSRESRDAADLLKIIAFYHFERIPLAIFHRAASTREKAITEAHSRQGWMVGLLRRLEPPLLLPAFLKEEVKGRFDKHRINYAVAELQSLSFVRSDGKYISLHPLTHSWARHTLTATQEHLWSSIALQTLMESVSLPPESSTEADGDFHRDVVQHLDNCLSVTGNPISPSVMALSKLRMQIDAVLQPTLLLIYSAQVRIHAKCGWVFAERGRFETAADHLDIVRSMLTKMVGPDDERTLTATLGLAGVYWGLVKLDDTITLIRSVVEARTRIYGPKSERTLQAMGKLASALWLHGYHQEALRLQEATWAHMKEVLGESHPETLATLDQLGVTLGSFHRFNESLTAHQFVLDVRSQTLGDVHPQTLETKSNLAMVLLDLGDAAAAKKIMTDVFGQRQLQLGKEHPWTLWALCYLAKIDIELGLLNEAEEMLTWGIEAALRSLQEDHLGVLMARGVLAQIYARTNRLDLAETLTRKIITQVESARGIAHPDTVYALWRLARLYVRRQDRESAIVACHTGLERADMRITREHPIARDIAALLERLKDPSWALKVEDLQPEKQRPEVGVPGQPPSVNVDGKQLAKASLLGLRNRLTKPERILTW</sequence>
<accession>A0AA39Y1E5</accession>
<feature type="region of interest" description="Disordered" evidence="1">
    <location>
        <begin position="559"/>
        <end position="578"/>
    </location>
</feature>
<proteinExistence type="predicted"/>
<dbReference type="InterPro" id="IPR027417">
    <property type="entry name" value="P-loop_NTPase"/>
</dbReference>
<dbReference type="SUPFAM" id="SSF48452">
    <property type="entry name" value="TPR-like"/>
    <property type="match status" value="3"/>
</dbReference>
<evidence type="ECO:0000256" key="1">
    <source>
        <dbReference type="SAM" id="MobiDB-lite"/>
    </source>
</evidence>
<evidence type="ECO:0000313" key="3">
    <source>
        <dbReference type="Proteomes" id="UP001174936"/>
    </source>
</evidence>
<keyword evidence="3" id="KW-1185">Reference proteome</keyword>
<name>A0AA39Y1E5_9PEZI</name>
<organism evidence="2 3">
    <name type="scientific">Cercophora newfieldiana</name>
    <dbReference type="NCBI Taxonomy" id="92897"/>
    <lineage>
        <taxon>Eukaryota</taxon>
        <taxon>Fungi</taxon>
        <taxon>Dikarya</taxon>
        <taxon>Ascomycota</taxon>
        <taxon>Pezizomycotina</taxon>
        <taxon>Sordariomycetes</taxon>
        <taxon>Sordariomycetidae</taxon>
        <taxon>Sordariales</taxon>
        <taxon>Lasiosphaeriaceae</taxon>
        <taxon>Cercophora</taxon>
    </lineage>
</organism>
<dbReference type="PANTHER" id="PTHR46082">
    <property type="entry name" value="ATP/GTP-BINDING PROTEIN-RELATED"/>
    <property type="match status" value="1"/>
</dbReference>
<dbReference type="Proteomes" id="UP001174936">
    <property type="component" value="Unassembled WGS sequence"/>
</dbReference>
<dbReference type="AlphaFoldDB" id="A0AA39Y1E5"/>
<protein>
    <submittedName>
        <fullName evidence="2">Uncharacterized protein</fullName>
    </submittedName>
</protein>
<dbReference type="Pfam" id="PF13374">
    <property type="entry name" value="TPR_10"/>
    <property type="match status" value="1"/>
</dbReference>
<dbReference type="SUPFAM" id="SSF52540">
    <property type="entry name" value="P-loop containing nucleoside triphosphate hydrolases"/>
    <property type="match status" value="1"/>
</dbReference>
<dbReference type="Gene3D" id="3.40.50.300">
    <property type="entry name" value="P-loop containing nucleotide triphosphate hydrolases"/>
    <property type="match status" value="1"/>
</dbReference>
<evidence type="ECO:0000313" key="2">
    <source>
        <dbReference type="EMBL" id="KAK0643989.1"/>
    </source>
</evidence>
<dbReference type="InterPro" id="IPR011990">
    <property type="entry name" value="TPR-like_helical_dom_sf"/>
</dbReference>
<dbReference type="EMBL" id="JAULSV010000005">
    <property type="protein sequence ID" value="KAK0643989.1"/>
    <property type="molecule type" value="Genomic_DNA"/>
</dbReference>
<dbReference type="PANTHER" id="PTHR46082:SF6">
    <property type="entry name" value="AAA+ ATPASE DOMAIN-CONTAINING PROTEIN-RELATED"/>
    <property type="match status" value="1"/>
</dbReference>
<dbReference type="InterPro" id="IPR053137">
    <property type="entry name" value="NLR-like"/>
</dbReference>
<reference evidence="2" key="1">
    <citation type="submission" date="2023-06" db="EMBL/GenBank/DDBJ databases">
        <title>Genome-scale phylogeny and comparative genomics of the fungal order Sordariales.</title>
        <authorList>
            <consortium name="Lawrence Berkeley National Laboratory"/>
            <person name="Hensen N."/>
            <person name="Bonometti L."/>
            <person name="Westerberg I."/>
            <person name="Brannstrom I.O."/>
            <person name="Guillou S."/>
            <person name="Cros-Aarteil S."/>
            <person name="Calhoun S."/>
            <person name="Haridas S."/>
            <person name="Kuo A."/>
            <person name="Mondo S."/>
            <person name="Pangilinan J."/>
            <person name="Riley R."/>
            <person name="Labutti K."/>
            <person name="Andreopoulos B."/>
            <person name="Lipzen A."/>
            <person name="Chen C."/>
            <person name="Yanf M."/>
            <person name="Daum C."/>
            <person name="Ng V."/>
            <person name="Clum A."/>
            <person name="Steindorff A."/>
            <person name="Ohm R."/>
            <person name="Martin F."/>
            <person name="Silar P."/>
            <person name="Natvig D."/>
            <person name="Lalanne C."/>
            <person name="Gautier V."/>
            <person name="Ament-Velasquez S.L."/>
            <person name="Kruys A."/>
            <person name="Hutchinson M.I."/>
            <person name="Powell A.J."/>
            <person name="Barry K."/>
            <person name="Miller A.N."/>
            <person name="Grigoriev I.V."/>
            <person name="Debuchy R."/>
            <person name="Gladieux P."/>
            <person name="Thoren M.H."/>
            <person name="Johannesson H."/>
        </authorList>
    </citation>
    <scope>NUCLEOTIDE SEQUENCE</scope>
    <source>
        <strain evidence="2">SMH2532-1</strain>
    </source>
</reference>
<dbReference type="Gene3D" id="1.25.40.10">
    <property type="entry name" value="Tetratricopeptide repeat domain"/>
    <property type="match status" value="2"/>
</dbReference>
<gene>
    <name evidence="2" type="ORF">B0T16DRAFT_392425</name>
</gene>
<comment type="caution">
    <text evidence="2">The sequence shown here is derived from an EMBL/GenBank/DDBJ whole genome shotgun (WGS) entry which is preliminary data.</text>
</comment>
<dbReference type="Pfam" id="PF13424">
    <property type="entry name" value="TPR_12"/>
    <property type="match status" value="2"/>
</dbReference>